<dbReference type="Pfam" id="PF01593">
    <property type="entry name" value="Amino_oxidase"/>
    <property type="match status" value="1"/>
</dbReference>
<keyword evidence="3 6" id="KW-0560">Oxidoreductase</keyword>
<evidence type="ECO:0000256" key="4">
    <source>
        <dbReference type="PIRSR" id="PIRSR601613-1"/>
    </source>
</evidence>
<organism evidence="6 7">
    <name type="scientific">Microbulbifer hydrolyticus</name>
    <dbReference type="NCBI Taxonomy" id="48074"/>
    <lineage>
        <taxon>Bacteria</taxon>
        <taxon>Pseudomonadati</taxon>
        <taxon>Pseudomonadota</taxon>
        <taxon>Gammaproteobacteria</taxon>
        <taxon>Cellvibrionales</taxon>
        <taxon>Microbulbiferaceae</taxon>
        <taxon>Microbulbifer</taxon>
    </lineage>
</organism>
<reference evidence="6 7" key="1">
    <citation type="submission" date="2020-08" db="EMBL/GenBank/DDBJ databases">
        <title>Genomic Encyclopedia of Type Strains, Phase IV (KMG-IV): sequencing the most valuable type-strain genomes for metagenomic binning, comparative biology and taxonomic classification.</title>
        <authorList>
            <person name="Goeker M."/>
        </authorList>
    </citation>
    <scope>NUCLEOTIDE SEQUENCE [LARGE SCALE GENOMIC DNA]</scope>
    <source>
        <strain evidence="6 7">DSM 11525</strain>
    </source>
</reference>
<comment type="cofactor">
    <cofactor evidence="1">
        <name>FAD</name>
        <dbReference type="ChEBI" id="CHEBI:57692"/>
    </cofactor>
</comment>
<proteinExistence type="inferred from homology"/>
<name>A0AA89T3U8_9GAMM</name>
<dbReference type="PANTHER" id="PTHR43563">
    <property type="entry name" value="AMINE OXIDASE"/>
    <property type="match status" value="1"/>
</dbReference>
<evidence type="ECO:0000313" key="6">
    <source>
        <dbReference type="EMBL" id="MBB5210879.1"/>
    </source>
</evidence>
<evidence type="ECO:0000256" key="2">
    <source>
        <dbReference type="ARBA" id="ARBA00005995"/>
    </source>
</evidence>
<evidence type="ECO:0000259" key="5">
    <source>
        <dbReference type="Pfam" id="PF01593"/>
    </source>
</evidence>
<dbReference type="PRINTS" id="PR00757">
    <property type="entry name" value="AMINEOXDASEF"/>
</dbReference>
<dbReference type="Proteomes" id="UP000563601">
    <property type="component" value="Unassembled WGS sequence"/>
</dbReference>
<feature type="binding site" evidence="4">
    <location>
        <position position="428"/>
    </location>
    <ligand>
        <name>FAD</name>
        <dbReference type="ChEBI" id="CHEBI:57692"/>
    </ligand>
</feature>
<dbReference type="InterPro" id="IPR036188">
    <property type="entry name" value="FAD/NAD-bd_sf"/>
</dbReference>
<dbReference type="InterPro" id="IPR050703">
    <property type="entry name" value="Flavin_MAO"/>
</dbReference>
<evidence type="ECO:0000256" key="1">
    <source>
        <dbReference type="ARBA" id="ARBA00001974"/>
    </source>
</evidence>
<sequence>MHESGSMERVQVVVIGAGIAGLNAARLLAGQQYSVRVLEARERVGGRLLNHQFGNGDTVDIGGQWVGPGQDRMYRLIDSLHAQTWPLYDHGDNQLQLNGKLRRYRGTIPKINPIALADLGLAMARFESMAKQLDPSAPWQHRKAGLWDAMTLDSWLQKNCRTRLARQLFAIGIGAVFAAEPAEISLLHALFYARSGNSLETLLAVTGGAQQDRVHGGTAGLCDAMAAQLGARVQLGAPVASVEQLPDGRMQVRHALGSIQCDRVIMAVPPNQALRIDFAPALPAWRDKLLQRMPAGSCIKCIARYDKPFWRESGLSGQVASPAGPVRVTFDNSESGKSSGLLMGFLEGDVARHYSNVSADERRNAVLDCFARYFGEAARHPLEYVDKDWSSEPWTRGCYAGLMAPGTWTGGGERLREANDRIHWAGTEFAVEWFGYMEGALESAERAVAEVTRALEPEKPSFAEAGEAPRV</sequence>
<dbReference type="Gene3D" id="3.50.50.60">
    <property type="entry name" value="FAD/NAD(P)-binding domain"/>
    <property type="match status" value="1"/>
</dbReference>
<protein>
    <submittedName>
        <fullName evidence="6">Monoamine oxidase</fullName>
        <ecNumber evidence="6">1.4.3.4</ecNumber>
    </submittedName>
</protein>
<dbReference type="InterPro" id="IPR001613">
    <property type="entry name" value="Flavin_amine_oxidase"/>
</dbReference>
<comment type="caution">
    <text evidence="6">The sequence shown here is derived from an EMBL/GenBank/DDBJ whole genome shotgun (WGS) entry which is preliminary data.</text>
</comment>
<feature type="binding site" evidence="4">
    <location>
        <position position="239"/>
    </location>
    <ligand>
        <name>FAD</name>
        <dbReference type="ChEBI" id="CHEBI:57692"/>
    </ligand>
</feature>
<gene>
    <name evidence="6" type="ORF">HNQ53_001067</name>
</gene>
<dbReference type="Gene3D" id="1.10.405.10">
    <property type="entry name" value="Guanine Nucleotide Dissociation Inhibitor, domain 1"/>
    <property type="match status" value="1"/>
</dbReference>
<feature type="binding site" evidence="4">
    <location>
        <position position="345"/>
    </location>
    <ligand>
        <name>substrate</name>
    </ligand>
</feature>
<dbReference type="EMBL" id="JACHHR010000001">
    <property type="protein sequence ID" value="MBB5210879.1"/>
    <property type="molecule type" value="Genomic_DNA"/>
</dbReference>
<dbReference type="GO" id="GO:0097621">
    <property type="term" value="F:monoamine oxidase activity"/>
    <property type="evidence" value="ECO:0007669"/>
    <property type="project" value="UniProtKB-EC"/>
</dbReference>
<accession>A0AA89T3U8</accession>
<feature type="binding site" evidence="4">
    <location>
        <begin position="39"/>
        <end position="40"/>
    </location>
    <ligand>
        <name>FAD</name>
        <dbReference type="ChEBI" id="CHEBI:57692"/>
    </ligand>
</feature>
<evidence type="ECO:0000256" key="3">
    <source>
        <dbReference type="ARBA" id="ARBA00023002"/>
    </source>
</evidence>
<dbReference type="EC" id="1.4.3.4" evidence="6"/>
<dbReference type="SUPFAM" id="SSF51905">
    <property type="entry name" value="FAD/NAD(P)-binding domain"/>
    <property type="match status" value="1"/>
</dbReference>
<dbReference type="SUPFAM" id="SSF54373">
    <property type="entry name" value="FAD-linked reductases, C-terminal domain"/>
    <property type="match status" value="1"/>
</dbReference>
<evidence type="ECO:0000313" key="7">
    <source>
        <dbReference type="Proteomes" id="UP000563601"/>
    </source>
</evidence>
<dbReference type="Gene3D" id="3.90.660.10">
    <property type="match status" value="1"/>
</dbReference>
<feature type="domain" description="Amine oxidase" evidence="5">
    <location>
        <begin position="19"/>
        <end position="451"/>
    </location>
</feature>
<dbReference type="InterPro" id="IPR002937">
    <property type="entry name" value="Amino_oxidase"/>
</dbReference>
<dbReference type="PANTHER" id="PTHR43563:SF1">
    <property type="entry name" value="AMINE OXIDASE [FLAVIN-CONTAINING] B"/>
    <property type="match status" value="1"/>
</dbReference>
<dbReference type="AlphaFoldDB" id="A0AA89T3U8"/>
<comment type="similarity">
    <text evidence="2">Belongs to the flavin monoamine oxidase family.</text>
</comment>
<dbReference type="RefSeq" id="WP_202620670.1">
    <property type="nucleotide sequence ID" value="NZ_CP047491.1"/>
</dbReference>